<dbReference type="InterPro" id="IPR013968">
    <property type="entry name" value="PKS_KR"/>
</dbReference>
<comment type="similarity">
    <text evidence="1">Belongs to the ATP-dependent AMP-binding enzyme family.</text>
</comment>
<dbReference type="SMART" id="SM00822">
    <property type="entry name" value="PKS_KR"/>
    <property type="match status" value="1"/>
</dbReference>
<proteinExistence type="inferred from homology"/>
<name>A0AAD1ELZ6_9MICO</name>
<evidence type="ECO:0000256" key="3">
    <source>
        <dbReference type="ARBA" id="ARBA00022553"/>
    </source>
</evidence>
<dbReference type="InterPro" id="IPR045851">
    <property type="entry name" value="AMP-bd_C_sf"/>
</dbReference>
<evidence type="ECO:0000313" key="6">
    <source>
        <dbReference type="EMBL" id="AZZ55049.1"/>
    </source>
</evidence>
<dbReference type="InterPro" id="IPR009081">
    <property type="entry name" value="PP-bd_ACP"/>
</dbReference>
<feature type="region of interest" description="Disordered" evidence="4">
    <location>
        <begin position="1291"/>
        <end position="1310"/>
    </location>
</feature>
<evidence type="ECO:0000256" key="2">
    <source>
        <dbReference type="ARBA" id="ARBA00022450"/>
    </source>
</evidence>
<dbReference type="EMBL" id="CP028130">
    <property type="protein sequence ID" value="AZZ55049.1"/>
    <property type="molecule type" value="Genomic_DNA"/>
</dbReference>
<dbReference type="SUPFAM" id="SSF56801">
    <property type="entry name" value="Acetyl-CoA synthetase-like"/>
    <property type="match status" value="1"/>
</dbReference>
<dbReference type="Gene3D" id="3.40.50.720">
    <property type="entry name" value="NAD(P)-binding Rossmann-like Domain"/>
    <property type="match status" value="1"/>
</dbReference>
<dbReference type="Gene3D" id="1.10.1200.10">
    <property type="entry name" value="ACP-like"/>
    <property type="match status" value="1"/>
</dbReference>
<reference evidence="6 7" key="1">
    <citation type="submission" date="2018-03" db="EMBL/GenBank/DDBJ databases">
        <title>Bacteriophage NCPPB3778 and a type I-E CRISPR drive the evolution of the US Biological Select Agent, Rathayibacter toxicus.</title>
        <authorList>
            <person name="Davis E.W.II."/>
            <person name="Tabima J.F."/>
            <person name="Weisberg A.J."/>
            <person name="Dantas Lopes L."/>
            <person name="Wiseman M.S."/>
            <person name="Wiseman M.S."/>
            <person name="Pupko T."/>
            <person name="Belcher M.S."/>
            <person name="Sechler A.J."/>
            <person name="Tancos M.A."/>
            <person name="Schroeder B.K."/>
            <person name="Murray T.D."/>
            <person name="Luster D.G."/>
            <person name="Schneider W.L."/>
            <person name="Rogers E."/>
            <person name="Andreote F.D."/>
            <person name="Grunwald N.J."/>
            <person name="Putnam M.L."/>
            <person name="Chang J.H."/>
        </authorList>
    </citation>
    <scope>NUCLEOTIDE SEQUENCE [LARGE SCALE GENOMIC DNA]</scope>
    <source>
        <strain evidence="6 7">NCCPB 2253</strain>
    </source>
</reference>
<dbReference type="InterPro" id="IPR036736">
    <property type="entry name" value="ACP-like_sf"/>
</dbReference>
<dbReference type="KEGG" id="ria:C7V51_03455"/>
<dbReference type="PROSITE" id="PS50075">
    <property type="entry name" value="CARRIER"/>
    <property type="match status" value="1"/>
</dbReference>
<keyword evidence="3" id="KW-0597">Phosphoprotein</keyword>
<dbReference type="Gene3D" id="3.40.50.12780">
    <property type="entry name" value="N-terminal domain of ligase-like"/>
    <property type="match status" value="1"/>
</dbReference>
<dbReference type="SUPFAM" id="SSF51735">
    <property type="entry name" value="NAD(P)-binding Rossmann-fold domains"/>
    <property type="match status" value="2"/>
</dbReference>
<dbReference type="PROSITE" id="PS00455">
    <property type="entry name" value="AMP_BINDING"/>
    <property type="match status" value="1"/>
</dbReference>
<protein>
    <submittedName>
        <fullName evidence="6">KR domain-containing protein</fullName>
    </submittedName>
</protein>
<dbReference type="InterPro" id="IPR042099">
    <property type="entry name" value="ANL_N_sf"/>
</dbReference>
<evidence type="ECO:0000313" key="7">
    <source>
        <dbReference type="Proteomes" id="UP000283946"/>
    </source>
</evidence>
<dbReference type="Pfam" id="PF00501">
    <property type="entry name" value="AMP-binding"/>
    <property type="match status" value="1"/>
</dbReference>
<dbReference type="Proteomes" id="UP000283946">
    <property type="component" value="Chromosome"/>
</dbReference>
<dbReference type="Gene3D" id="3.30.300.30">
    <property type="match status" value="1"/>
</dbReference>
<dbReference type="InterPro" id="IPR020845">
    <property type="entry name" value="AMP-binding_CS"/>
</dbReference>
<dbReference type="InterPro" id="IPR057326">
    <property type="entry name" value="KR_dom"/>
</dbReference>
<dbReference type="InterPro" id="IPR036291">
    <property type="entry name" value="NAD(P)-bd_dom_sf"/>
</dbReference>
<feature type="domain" description="Carrier" evidence="5">
    <location>
        <begin position="1209"/>
        <end position="1284"/>
    </location>
</feature>
<sequence>MQNHMLQNGMVPPSDAVEAVTRAIRQSGVVSDWFVHEPIDQSLRRMTAYVVPAKPVTAEQIERLIEERAPSDHLVTVVRMSTLPRTPHGDIDVAVLRDVPVLDRAVRRRATNMLYGTGLRRVQVGVGDLPLKDPVGILEASAVRPIVKLSQPGRVGCRAQAITHGPLRDQTDTDLLLSLSQVLDRAADGGEHGIRFISGFGDSRWVAYDQIRDRAARIAGGLREAGIKASQPVLIQCGDHEQFLLAFWGCQMVAAVPVPCTAPSTGFTDAVNERLEGVWRTLERAPVITDDVGRLPEGIRATGLIMSMDDLEQSAPIEAVAVSGTATALMLLTSGSTGTPKLVTQTHQAVLHAVIGMQQDNGLAEEDVSLNWFPLDHVVGLLMCNIRDTWTRCEQIHVSTSLVLSEPLVWVDLLSQHSVTITWAPNFAYSLVASREAEFLGRGWDLSSLRVIINGGEMVVAEQTTHFLRVLAPFGLRGTAMQPMWGMSETCSGVTYSHTHVALPGSTAELDTGPVSVGRPISGLSLRIVDDAGRVVAEREEGHLEVAGVVVTRGYFNNAKANADSFTEDGWFRTGDRAFLDDGALTLAGRTKDVILINGVNTPATEIETIADRVGGVRASFTSAVAYRSAGAATDELVIFFSPDDGKDSRRISRLISQKVNQHFGFAVKQVIPVAPHEIPKTAIGKIQRSQLAERLRAGEFRMNTNDRGRSDPPGVWLSRPTWLPAHAAPFGSRERRHFDVIGMEQPDFHRLSLLLDREGYTSSAVRWGDEAALDPASTDVVLVLKSAFGYLPARIDDLVEEQARCIEEIGSIARALERRRHSDAKGLRLTILTTGTVALQDGKASDPVHAAVRGFLPNLAAEHPWLRVRSLDVEPGRAEDGWAELLNEVTDQRVAYRRGLRQVLRFRGLDSVSPDAAESMLKSDGAYVVVGGMGGIGIMLCRHLLTHYGARLLIVGRRPHSEVNVSMQELRRAGEVHYVQADFGDESALEQELTEYEELWGRRFSGAFHLAGQLDSVPLREFTRSGLRQALSSKVGPAEVLADVMTARGAFVVAFSSVNALFGGIGVGAYGAANGYLDAWLDAMSRRGIPHHSILWSQWSGLGMSAEGTDDELLGALGYRPISVSEGMAALETILRHPSGCSVVGLVPTNPFIAGLVARDAVALDRLTATAEVAENASYEGPHLVTDEYGTSAEIQVALSEAAIDERTVDPDLLTAVRGIWSEILDGVEVTAEIGFFDVGAESLHLPRAQRVVEERLGVRLEIVDFFRYPTSAALAARIARDVPLSDKEVAQQPGQVRSAEAVPTADKHGYESAAARMRRLRSVRQERRV</sequence>
<dbReference type="PANTHER" id="PTHR22754:SF32">
    <property type="entry name" value="DISCO-INTERACTING PROTEIN 2"/>
    <property type="match status" value="1"/>
</dbReference>
<evidence type="ECO:0000259" key="5">
    <source>
        <dbReference type="PROSITE" id="PS50075"/>
    </source>
</evidence>
<evidence type="ECO:0000256" key="1">
    <source>
        <dbReference type="ARBA" id="ARBA00006432"/>
    </source>
</evidence>
<dbReference type="GO" id="GO:0005886">
    <property type="term" value="C:plasma membrane"/>
    <property type="evidence" value="ECO:0007669"/>
    <property type="project" value="TreeGrafter"/>
</dbReference>
<dbReference type="InterPro" id="IPR000873">
    <property type="entry name" value="AMP-dep_synth/lig_dom"/>
</dbReference>
<dbReference type="PANTHER" id="PTHR22754">
    <property type="entry name" value="DISCO-INTERACTING PROTEIN 2 DIP2 -RELATED"/>
    <property type="match status" value="1"/>
</dbReference>
<dbReference type="SUPFAM" id="SSF47336">
    <property type="entry name" value="ACP-like"/>
    <property type="match status" value="1"/>
</dbReference>
<organism evidence="6 7">
    <name type="scientific">Rathayibacter iranicus</name>
    <dbReference type="NCBI Taxonomy" id="59737"/>
    <lineage>
        <taxon>Bacteria</taxon>
        <taxon>Bacillati</taxon>
        <taxon>Actinomycetota</taxon>
        <taxon>Actinomycetes</taxon>
        <taxon>Micrococcales</taxon>
        <taxon>Microbacteriaceae</taxon>
        <taxon>Rathayibacter</taxon>
    </lineage>
</organism>
<dbReference type="Pfam" id="PF08659">
    <property type="entry name" value="KR"/>
    <property type="match status" value="1"/>
</dbReference>
<dbReference type="RefSeq" id="WP_104354237.1">
    <property type="nucleotide sequence ID" value="NZ_CP028130.1"/>
</dbReference>
<gene>
    <name evidence="6" type="ORF">C7V51_03455</name>
</gene>
<dbReference type="InterPro" id="IPR020806">
    <property type="entry name" value="PKS_PP-bd"/>
</dbReference>
<evidence type="ECO:0000256" key="4">
    <source>
        <dbReference type="SAM" id="MobiDB-lite"/>
    </source>
</evidence>
<accession>A0AAD1ELZ6</accession>
<keyword evidence="2" id="KW-0596">Phosphopantetheine</keyword>
<dbReference type="GO" id="GO:0070566">
    <property type="term" value="F:adenylyltransferase activity"/>
    <property type="evidence" value="ECO:0007669"/>
    <property type="project" value="TreeGrafter"/>
</dbReference>
<dbReference type="GO" id="GO:0031177">
    <property type="term" value="F:phosphopantetheine binding"/>
    <property type="evidence" value="ECO:0007669"/>
    <property type="project" value="InterPro"/>
</dbReference>
<dbReference type="GO" id="GO:0006633">
    <property type="term" value="P:fatty acid biosynthetic process"/>
    <property type="evidence" value="ECO:0007669"/>
    <property type="project" value="TreeGrafter"/>
</dbReference>
<dbReference type="SMART" id="SM00823">
    <property type="entry name" value="PKS_PP"/>
    <property type="match status" value="1"/>
</dbReference>
<dbReference type="Pfam" id="PF00550">
    <property type="entry name" value="PP-binding"/>
    <property type="match status" value="1"/>
</dbReference>